<dbReference type="InterPro" id="IPR025997">
    <property type="entry name" value="SBP_2_dom"/>
</dbReference>
<keyword evidence="6" id="KW-1185">Reference proteome</keyword>
<dbReference type="CDD" id="cd01392">
    <property type="entry name" value="HTH_LacI"/>
    <property type="match status" value="1"/>
</dbReference>
<protein>
    <submittedName>
        <fullName evidence="5">DNA-binding protein</fullName>
    </submittedName>
</protein>
<sequence>MRPRKTIILYDVRQPYRIREIAERAGVSAATVDRVLHRRGGVREGTARAVRQAIAELERPEPASAPARPIVIDVVLQTSPGFGAAVRDALEAEIAEFAPMAVHARPHLTDDAARALDEVGRTPTQGLIVLAPPTPEVSGAMARLAAPVVTLNHDLPAGNRIAHVGVNGFDCGATAAYLVERFLANRAGDVLVINGNGEREAGFRSVVQARRVVSASLPSGSPRSGSLHTILAGHPSIRAVYAAGRGGSAEVPAAFAALHRNYDVFVAHGLDRENAALLREHRIAALLHQDLRADVRHACRAILRARGVLTGPIRSRPSTVRVVTPFNMADCPVGD</sequence>
<dbReference type="Pfam" id="PF00356">
    <property type="entry name" value="LacI"/>
    <property type="match status" value="1"/>
</dbReference>
<keyword evidence="2 5" id="KW-0238">DNA-binding</keyword>
<dbReference type="CDD" id="cd06307">
    <property type="entry name" value="PBP1_sugar_binding"/>
    <property type="match status" value="1"/>
</dbReference>
<feature type="domain" description="HTH lacI-type" evidence="4">
    <location>
        <begin position="16"/>
        <end position="57"/>
    </location>
</feature>
<dbReference type="PANTHER" id="PTHR30146:SF152">
    <property type="entry name" value="TRANSCRIPTIONAL REGULATORY PROTEIN"/>
    <property type="match status" value="1"/>
</dbReference>
<proteinExistence type="predicted"/>
<dbReference type="InterPro" id="IPR000843">
    <property type="entry name" value="HTH_LacI"/>
</dbReference>
<evidence type="ECO:0000256" key="2">
    <source>
        <dbReference type="ARBA" id="ARBA00023125"/>
    </source>
</evidence>
<dbReference type="PROSITE" id="PS50932">
    <property type="entry name" value="HTH_LACI_2"/>
    <property type="match status" value="1"/>
</dbReference>
<comment type="caution">
    <text evidence="5">The sequence shown here is derived from an EMBL/GenBank/DDBJ whole genome shotgun (WGS) entry which is preliminary data.</text>
</comment>
<gene>
    <name evidence="5" type="ORF">Aco03nite_046460</name>
</gene>
<dbReference type="Pfam" id="PF13407">
    <property type="entry name" value="Peripla_BP_4"/>
    <property type="match status" value="1"/>
</dbReference>
<keyword evidence="1" id="KW-0805">Transcription regulation</keyword>
<dbReference type="SUPFAM" id="SSF53822">
    <property type="entry name" value="Periplasmic binding protein-like I"/>
    <property type="match status" value="1"/>
</dbReference>
<name>A0ABQ3XCJ4_9ACTN</name>
<reference evidence="5 6" key="1">
    <citation type="submission" date="2021-01" db="EMBL/GenBank/DDBJ databases">
        <title>Whole genome shotgun sequence of Actinoplanes couchii NBRC 106145.</title>
        <authorList>
            <person name="Komaki H."/>
            <person name="Tamura T."/>
        </authorList>
    </citation>
    <scope>NUCLEOTIDE SEQUENCE [LARGE SCALE GENOMIC DNA]</scope>
    <source>
        <strain evidence="5 6">NBRC 106145</strain>
    </source>
</reference>
<evidence type="ECO:0000256" key="3">
    <source>
        <dbReference type="ARBA" id="ARBA00023163"/>
    </source>
</evidence>
<dbReference type="Proteomes" id="UP000612282">
    <property type="component" value="Unassembled WGS sequence"/>
</dbReference>
<keyword evidence="3" id="KW-0804">Transcription</keyword>
<dbReference type="RefSeq" id="WP_239145361.1">
    <property type="nucleotide sequence ID" value="NZ_BAAAQE010000027.1"/>
</dbReference>
<accession>A0ABQ3XCJ4</accession>
<dbReference type="SMART" id="SM00354">
    <property type="entry name" value="HTH_LACI"/>
    <property type="match status" value="1"/>
</dbReference>
<dbReference type="Gene3D" id="1.10.260.40">
    <property type="entry name" value="lambda repressor-like DNA-binding domains"/>
    <property type="match status" value="1"/>
</dbReference>
<dbReference type="InterPro" id="IPR028082">
    <property type="entry name" value="Peripla_BP_I"/>
</dbReference>
<dbReference type="GO" id="GO:0003677">
    <property type="term" value="F:DNA binding"/>
    <property type="evidence" value="ECO:0007669"/>
    <property type="project" value="UniProtKB-KW"/>
</dbReference>
<dbReference type="SUPFAM" id="SSF47413">
    <property type="entry name" value="lambda repressor-like DNA-binding domains"/>
    <property type="match status" value="1"/>
</dbReference>
<organism evidence="5 6">
    <name type="scientific">Actinoplanes couchii</name>
    <dbReference type="NCBI Taxonomy" id="403638"/>
    <lineage>
        <taxon>Bacteria</taxon>
        <taxon>Bacillati</taxon>
        <taxon>Actinomycetota</taxon>
        <taxon>Actinomycetes</taxon>
        <taxon>Micromonosporales</taxon>
        <taxon>Micromonosporaceae</taxon>
        <taxon>Actinoplanes</taxon>
    </lineage>
</organism>
<evidence type="ECO:0000259" key="4">
    <source>
        <dbReference type="PROSITE" id="PS50932"/>
    </source>
</evidence>
<dbReference type="PANTHER" id="PTHR30146">
    <property type="entry name" value="LACI-RELATED TRANSCRIPTIONAL REPRESSOR"/>
    <property type="match status" value="1"/>
</dbReference>
<evidence type="ECO:0000256" key="1">
    <source>
        <dbReference type="ARBA" id="ARBA00023015"/>
    </source>
</evidence>
<dbReference type="EMBL" id="BOMG01000056">
    <property type="protein sequence ID" value="GID56242.1"/>
    <property type="molecule type" value="Genomic_DNA"/>
</dbReference>
<dbReference type="PROSITE" id="PS00356">
    <property type="entry name" value="HTH_LACI_1"/>
    <property type="match status" value="1"/>
</dbReference>
<evidence type="ECO:0000313" key="5">
    <source>
        <dbReference type="EMBL" id="GID56242.1"/>
    </source>
</evidence>
<dbReference type="InterPro" id="IPR010982">
    <property type="entry name" value="Lambda_DNA-bd_dom_sf"/>
</dbReference>
<dbReference type="Gene3D" id="3.40.50.2300">
    <property type="match status" value="2"/>
</dbReference>
<evidence type="ECO:0000313" key="6">
    <source>
        <dbReference type="Proteomes" id="UP000612282"/>
    </source>
</evidence>